<sequence>MAFCFGQFYSLGIASRACFPFLKIFSSFLFFLFGCAFLLQVTASCQVSCRVHAQVSSKHVGSA</sequence>
<accession>A0A5N6XND2</accession>
<dbReference type="EMBL" id="ML741761">
    <property type="protein sequence ID" value="KAE8333599.1"/>
    <property type="molecule type" value="Genomic_DNA"/>
</dbReference>
<organism evidence="2 3">
    <name type="scientific">Aspergillus sergii</name>
    <dbReference type="NCBI Taxonomy" id="1034303"/>
    <lineage>
        <taxon>Eukaryota</taxon>
        <taxon>Fungi</taxon>
        <taxon>Dikarya</taxon>
        <taxon>Ascomycota</taxon>
        <taxon>Pezizomycotina</taxon>
        <taxon>Eurotiomycetes</taxon>
        <taxon>Eurotiomycetidae</taxon>
        <taxon>Eurotiales</taxon>
        <taxon>Aspergillaceae</taxon>
        <taxon>Aspergillus</taxon>
        <taxon>Aspergillus subgen. Circumdati</taxon>
    </lineage>
</organism>
<protein>
    <submittedName>
        <fullName evidence="2">Uncharacterized protein</fullName>
    </submittedName>
</protein>
<dbReference type="AlphaFoldDB" id="A0A5N6XND2"/>
<proteinExistence type="predicted"/>
<dbReference type="Proteomes" id="UP000325945">
    <property type="component" value="Unassembled WGS sequence"/>
</dbReference>
<name>A0A5N6XND2_9EURO</name>
<keyword evidence="3" id="KW-1185">Reference proteome</keyword>
<evidence type="ECO:0000256" key="1">
    <source>
        <dbReference type="SAM" id="Phobius"/>
    </source>
</evidence>
<gene>
    <name evidence="2" type="ORF">BDV39DRAFT_26</name>
</gene>
<keyword evidence="1" id="KW-0472">Membrane</keyword>
<keyword evidence="1" id="KW-0812">Transmembrane</keyword>
<keyword evidence="1" id="KW-1133">Transmembrane helix</keyword>
<feature type="transmembrane region" description="Helical" evidence="1">
    <location>
        <begin position="21"/>
        <end position="41"/>
    </location>
</feature>
<evidence type="ECO:0000313" key="3">
    <source>
        <dbReference type="Proteomes" id="UP000325945"/>
    </source>
</evidence>
<evidence type="ECO:0000313" key="2">
    <source>
        <dbReference type="EMBL" id="KAE8333599.1"/>
    </source>
</evidence>
<reference evidence="3" key="1">
    <citation type="submission" date="2019-04" db="EMBL/GenBank/DDBJ databases">
        <title>Friends and foes A comparative genomics studyof 23 Aspergillus species from section Flavi.</title>
        <authorList>
            <consortium name="DOE Joint Genome Institute"/>
            <person name="Kjaerbolling I."/>
            <person name="Vesth T."/>
            <person name="Frisvad J.C."/>
            <person name="Nybo J.L."/>
            <person name="Theobald S."/>
            <person name="Kildgaard S."/>
            <person name="Isbrandt T."/>
            <person name="Kuo A."/>
            <person name="Sato A."/>
            <person name="Lyhne E.K."/>
            <person name="Kogle M.E."/>
            <person name="Wiebenga A."/>
            <person name="Kun R.S."/>
            <person name="Lubbers R.J."/>
            <person name="Makela M.R."/>
            <person name="Barry K."/>
            <person name="Chovatia M."/>
            <person name="Clum A."/>
            <person name="Daum C."/>
            <person name="Haridas S."/>
            <person name="He G."/>
            <person name="LaButti K."/>
            <person name="Lipzen A."/>
            <person name="Mondo S."/>
            <person name="Riley R."/>
            <person name="Salamov A."/>
            <person name="Simmons B.A."/>
            <person name="Magnuson J.K."/>
            <person name="Henrissat B."/>
            <person name="Mortensen U.H."/>
            <person name="Larsen T.O."/>
            <person name="Devries R.P."/>
            <person name="Grigoriev I.V."/>
            <person name="Machida M."/>
            <person name="Baker S.E."/>
            <person name="Andersen M.R."/>
        </authorList>
    </citation>
    <scope>NUCLEOTIDE SEQUENCE [LARGE SCALE GENOMIC DNA]</scope>
    <source>
        <strain evidence="3">CBS 130017</strain>
    </source>
</reference>